<dbReference type="OrthoDB" id="4466580at2"/>
<evidence type="ECO:0000256" key="1">
    <source>
        <dbReference type="SAM" id="MobiDB-lite"/>
    </source>
</evidence>
<dbReference type="GO" id="GO:0003723">
    <property type="term" value="F:RNA binding"/>
    <property type="evidence" value="ECO:0007669"/>
    <property type="project" value="InterPro"/>
</dbReference>
<dbReference type="InterPro" id="IPR005561">
    <property type="entry name" value="ANTAR"/>
</dbReference>
<dbReference type="AlphaFoldDB" id="A0A1E3SAA6"/>
<gene>
    <name evidence="3" type="ORF">BST27_12990</name>
</gene>
<dbReference type="RefSeq" id="WP_069420784.1">
    <property type="nucleotide sequence ID" value="NZ_CBCRZH010000027.1"/>
</dbReference>
<sequence length="93" mass="10071">MTQGLESHTTIRDRRNGSTRALDTAVGILVGWRRCSTYTAFRELVSASERHGIPVFALAGALVNLASRDDESQPADTPAQLAAEREWGAQNSS</sequence>
<organism evidence="3 4">
    <name type="scientific">Mycobacterium intermedium</name>
    <dbReference type="NCBI Taxonomy" id="28445"/>
    <lineage>
        <taxon>Bacteria</taxon>
        <taxon>Bacillati</taxon>
        <taxon>Actinomycetota</taxon>
        <taxon>Actinomycetes</taxon>
        <taxon>Mycobacteriales</taxon>
        <taxon>Mycobacteriaceae</taxon>
        <taxon>Mycobacterium</taxon>
        <taxon>Mycobacterium simiae complex</taxon>
    </lineage>
</organism>
<feature type="region of interest" description="Disordered" evidence="1">
    <location>
        <begin position="68"/>
        <end position="93"/>
    </location>
</feature>
<proteinExistence type="predicted"/>
<evidence type="ECO:0000313" key="4">
    <source>
        <dbReference type="Proteomes" id="UP000192739"/>
    </source>
</evidence>
<dbReference type="EMBL" id="MVHT01000031">
    <property type="protein sequence ID" value="ORB05311.1"/>
    <property type="molecule type" value="Genomic_DNA"/>
</dbReference>
<name>A0A1E3SAA6_MYCIE</name>
<evidence type="ECO:0000259" key="2">
    <source>
        <dbReference type="Pfam" id="PF03861"/>
    </source>
</evidence>
<keyword evidence="4" id="KW-1185">Reference proteome</keyword>
<feature type="domain" description="ANTAR" evidence="2">
    <location>
        <begin position="20"/>
        <end position="63"/>
    </location>
</feature>
<dbReference type="Proteomes" id="UP000192739">
    <property type="component" value="Unassembled WGS sequence"/>
</dbReference>
<dbReference type="Pfam" id="PF03861">
    <property type="entry name" value="ANTAR"/>
    <property type="match status" value="1"/>
</dbReference>
<protein>
    <recommendedName>
        <fullName evidence="2">ANTAR domain-containing protein</fullName>
    </recommendedName>
</protein>
<reference evidence="3 4" key="1">
    <citation type="submission" date="2017-02" db="EMBL/GenBank/DDBJ databases">
        <title>The new phylogeny of genus Mycobacterium.</title>
        <authorList>
            <person name="Tortoli E."/>
            <person name="Trovato A."/>
            <person name="Cirillo D.M."/>
        </authorList>
    </citation>
    <scope>NUCLEOTIDE SEQUENCE [LARGE SCALE GENOMIC DNA]</scope>
    <source>
        <strain evidence="3 4">DSM 44049</strain>
    </source>
</reference>
<comment type="caution">
    <text evidence="3">The sequence shown here is derived from an EMBL/GenBank/DDBJ whole genome shotgun (WGS) entry which is preliminary data.</text>
</comment>
<accession>A0A1E3SAA6</accession>
<evidence type="ECO:0000313" key="3">
    <source>
        <dbReference type="EMBL" id="ORB05311.1"/>
    </source>
</evidence>